<proteinExistence type="inferred from homology"/>
<keyword evidence="10" id="KW-0004">4Fe-4S</keyword>
<evidence type="ECO:0000256" key="9">
    <source>
        <dbReference type="ARBA" id="ARBA00023186"/>
    </source>
</evidence>
<dbReference type="CDD" id="cd01335">
    <property type="entry name" value="Radical_SAM"/>
    <property type="match status" value="1"/>
</dbReference>
<evidence type="ECO:0000256" key="8">
    <source>
        <dbReference type="ARBA" id="ARBA00023014"/>
    </source>
</evidence>
<comment type="caution">
    <text evidence="12">The sequence shown here is derived from an EMBL/GenBank/DDBJ whole genome shotgun (WGS) entry which is preliminary data.</text>
</comment>
<keyword evidence="10" id="KW-0963">Cytoplasm</keyword>
<dbReference type="InterPro" id="IPR007197">
    <property type="entry name" value="rSAM"/>
</dbReference>
<comment type="similarity">
    <text evidence="2">Belongs to the anaerobic coproporphyrinogen-III oxidase family. HemW subfamily.</text>
</comment>
<evidence type="ECO:0000256" key="2">
    <source>
        <dbReference type="ARBA" id="ARBA00006100"/>
    </source>
</evidence>
<dbReference type="InterPro" id="IPR006638">
    <property type="entry name" value="Elp3/MiaA/NifB-like_rSAM"/>
</dbReference>
<keyword evidence="9 10" id="KW-0143">Chaperone</keyword>
<dbReference type="PROSITE" id="PS51918">
    <property type="entry name" value="RADICAL_SAM"/>
    <property type="match status" value="1"/>
</dbReference>
<dbReference type="SUPFAM" id="SSF102114">
    <property type="entry name" value="Radical SAM enzymes"/>
    <property type="match status" value="1"/>
</dbReference>
<dbReference type="PANTHER" id="PTHR13932:SF5">
    <property type="entry name" value="RADICAL S-ADENOSYL METHIONINE DOMAIN-CONTAINING PROTEIN 1, MITOCHONDRIAL"/>
    <property type="match status" value="1"/>
</dbReference>
<dbReference type="Gene3D" id="3.20.20.70">
    <property type="entry name" value="Aldolase class I"/>
    <property type="match status" value="1"/>
</dbReference>
<evidence type="ECO:0000256" key="6">
    <source>
        <dbReference type="ARBA" id="ARBA00022723"/>
    </source>
</evidence>
<dbReference type="InterPro" id="IPR034505">
    <property type="entry name" value="Coproporphyrinogen-III_oxidase"/>
</dbReference>
<dbReference type="SFLD" id="SFLDG01065">
    <property type="entry name" value="anaerobic_coproporphyrinogen-I"/>
    <property type="match status" value="1"/>
</dbReference>
<name>A0A9Q2S202_9RHOB</name>
<dbReference type="PANTHER" id="PTHR13932">
    <property type="entry name" value="COPROPORPHYRINIGEN III OXIDASE"/>
    <property type="match status" value="1"/>
</dbReference>
<dbReference type="AlphaFoldDB" id="A0A9Q2S202"/>
<keyword evidence="15" id="KW-1185">Reference proteome</keyword>
<dbReference type="OrthoDB" id="9808022at2"/>
<dbReference type="GO" id="GO:0051539">
    <property type="term" value="F:4 iron, 4 sulfur cluster binding"/>
    <property type="evidence" value="ECO:0007669"/>
    <property type="project" value="UniProtKB-UniRule"/>
</dbReference>
<evidence type="ECO:0000256" key="3">
    <source>
        <dbReference type="ARBA" id="ARBA00017228"/>
    </source>
</evidence>
<keyword evidence="5 10" id="KW-0949">S-adenosyl-L-methionine</keyword>
<dbReference type="GO" id="GO:0046872">
    <property type="term" value="F:metal ion binding"/>
    <property type="evidence" value="ECO:0007669"/>
    <property type="project" value="UniProtKB-UniRule"/>
</dbReference>
<keyword evidence="4 10" id="KW-0349">Heme</keyword>
<evidence type="ECO:0000313" key="13">
    <source>
        <dbReference type="EMBL" id="MBM2417507.1"/>
    </source>
</evidence>
<keyword evidence="7 10" id="KW-0408">Iron</keyword>
<dbReference type="InterPro" id="IPR058240">
    <property type="entry name" value="rSAM_sf"/>
</dbReference>
<dbReference type="Pfam" id="PF04055">
    <property type="entry name" value="Radical_SAM"/>
    <property type="match status" value="1"/>
</dbReference>
<evidence type="ECO:0000256" key="7">
    <source>
        <dbReference type="ARBA" id="ARBA00023004"/>
    </source>
</evidence>
<comment type="subcellular location">
    <subcellularLocation>
        <location evidence="10">Cytoplasm</location>
    </subcellularLocation>
</comment>
<dbReference type="GO" id="GO:0004109">
    <property type="term" value="F:coproporphyrinogen oxidase activity"/>
    <property type="evidence" value="ECO:0007669"/>
    <property type="project" value="InterPro"/>
</dbReference>
<organism evidence="12 14">
    <name type="scientific">Marivita cryptomonadis</name>
    <dbReference type="NCBI Taxonomy" id="505252"/>
    <lineage>
        <taxon>Bacteria</taxon>
        <taxon>Pseudomonadati</taxon>
        <taxon>Pseudomonadota</taxon>
        <taxon>Alphaproteobacteria</taxon>
        <taxon>Rhodobacterales</taxon>
        <taxon>Roseobacteraceae</taxon>
        <taxon>Marivita</taxon>
    </lineage>
</organism>
<dbReference type="NCBIfam" id="TIGR00539">
    <property type="entry name" value="hemN_rel"/>
    <property type="match status" value="1"/>
</dbReference>
<comment type="cofactor">
    <cofactor evidence="1">
        <name>[4Fe-4S] cluster</name>
        <dbReference type="ChEBI" id="CHEBI:49883"/>
    </cofactor>
</comment>
<feature type="domain" description="Radical SAM core" evidence="11">
    <location>
        <begin position="45"/>
        <end position="281"/>
    </location>
</feature>
<evidence type="ECO:0000256" key="5">
    <source>
        <dbReference type="ARBA" id="ARBA00022691"/>
    </source>
</evidence>
<dbReference type="GO" id="GO:0005737">
    <property type="term" value="C:cytoplasm"/>
    <property type="evidence" value="ECO:0007669"/>
    <property type="project" value="UniProtKB-SubCell"/>
</dbReference>
<dbReference type="InterPro" id="IPR013785">
    <property type="entry name" value="Aldolase_TIM"/>
</dbReference>
<keyword evidence="8 10" id="KW-0411">Iron-sulfur</keyword>
<evidence type="ECO:0000313" key="15">
    <source>
        <dbReference type="Proteomes" id="UP000809440"/>
    </source>
</evidence>
<dbReference type="InterPro" id="IPR004559">
    <property type="entry name" value="HemW-like"/>
</dbReference>
<evidence type="ECO:0000313" key="12">
    <source>
        <dbReference type="EMBL" id="MBM2412839.1"/>
    </source>
</evidence>
<evidence type="ECO:0000259" key="11">
    <source>
        <dbReference type="PROSITE" id="PS51918"/>
    </source>
</evidence>
<evidence type="ECO:0000256" key="1">
    <source>
        <dbReference type="ARBA" id="ARBA00001966"/>
    </source>
</evidence>
<dbReference type="GO" id="GO:0006779">
    <property type="term" value="P:porphyrin-containing compound biosynthetic process"/>
    <property type="evidence" value="ECO:0007669"/>
    <property type="project" value="InterPro"/>
</dbReference>
<accession>A0A9Q2S202</accession>
<dbReference type="SMART" id="SM00729">
    <property type="entry name" value="Elp3"/>
    <property type="match status" value="1"/>
</dbReference>
<dbReference type="SFLD" id="SFLDF00562">
    <property type="entry name" value="HemN-like__clustered_with_heat"/>
    <property type="match status" value="1"/>
</dbReference>
<reference evidence="12 15" key="1">
    <citation type="submission" date="2021-01" db="EMBL/GenBank/DDBJ databases">
        <title>Diatom-associated Roseobacters Show Island Model of Population Structure.</title>
        <authorList>
            <person name="Qu L."/>
            <person name="Feng X."/>
            <person name="Chen Y."/>
            <person name="Li L."/>
            <person name="Wang X."/>
            <person name="Hu Z."/>
            <person name="Wang H."/>
            <person name="Luo H."/>
        </authorList>
    </citation>
    <scope>NUCLEOTIDE SEQUENCE</scope>
    <source>
        <strain evidence="13 15">CC28-63</strain>
        <strain evidence="12">CC28-69</strain>
    </source>
</reference>
<dbReference type="SFLD" id="SFLDF00288">
    <property type="entry name" value="HemN-like__clustered_with_nucl"/>
    <property type="match status" value="1"/>
</dbReference>
<comment type="function">
    <text evidence="10">Probably acts as a heme chaperone, transferring heme to an unknown acceptor. Binds one molecule of heme per monomer, possibly covalently. Binds 1 [4Fe-4S] cluster. The cluster is coordinated with 3 cysteines and an exchangeable S-adenosyl-L-methionine.</text>
</comment>
<keyword evidence="6 10" id="KW-0479">Metal-binding</keyword>
<gene>
    <name evidence="12" type="ORF">JQX41_11030</name>
    <name evidence="13" type="ORF">JQX48_11035</name>
</gene>
<dbReference type="EMBL" id="JAFBXF010000006">
    <property type="protein sequence ID" value="MBM2417507.1"/>
    <property type="molecule type" value="Genomic_DNA"/>
</dbReference>
<sequence length="422" mass="46733">MDTIRCSNPTGTASPLAKWTAGKRTRSATAPTPSANLWQDALAELWQDRGFGLYVHWPFCAAKCPYCDFNSHVRSAVDQTKWADALAQEILRTGGETGPRVLTSIFFGGGTPSLMEPETVKTVLDAAREVWVFANDIEITLEANPTSVEAHRFEGYANHGVNRVSLGVQALDPDDLRALGRLHTVDEAQTAFQTARTFFDRVSFDLIYARQNQSLDNWERELTTALNMAVDHLSLYQLTIEEGTAFWDRAQRGILRGLPSDDLGADLYDLTQRLCDDAGYEAYEVSNHAKSGAESKHNLLYWRGGDYAGIGPGAHGRLTRDGQRMATECWKQPEAWLKAVTEGTGIKDALLLPPLDVEDERLIMGLRLNEGLLIDDVTAIIDRARLETLTVDGLIWQQDSRIGATPKGRPVLNYLIAQLAKS</sequence>
<dbReference type="Proteomes" id="UP000755667">
    <property type="component" value="Unassembled WGS sequence"/>
</dbReference>
<dbReference type="SFLD" id="SFLDS00029">
    <property type="entry name" value="Radical_SAM"/>
    <property type="match status" value="1"/>
</dbReference>
<evidence type="ECO:0000256" key="4">
    <source>
        <dbReference type="ARBA" id="ARBA00022617"/>
    </source>
</evidence>
<evidence type="ECO:0000256" key="10">
    <source>
        <dbReference type="RuleBase" id="RU364116"/>
    </source>
</evidence>
<dbReference type="Proteomes" id="UP000809440">
    <property type="component" value="Unassembled WGS sequence"/>
</dbReference>
<evidence type="ECO:0000313" key="14">
    <source>
        <dbReference type="Proteomes" id="UP000755667"/>
    </source>
</evidence>
<dbReference type="EMBL" id="JAFBXE010000006">
    <property type="protein sequence ID" value="MBM2412839.1"/>
    <property type="molecule type" value="Genomic_DNA"/>
</dbReference>
<protein>
    <recommendedName>
        <fullName evidence="3 10">Heme chaperone HemW</fullName>
    </recommendedName>
</protein>